<accession>A0A811Z8R7</accession>
<feature type="compositionally biased region" description="Pro residues" evidence="1">
    <location>
        <begin position="99"/>
        <end position="109"/>
    </location>
</feature>
<dbReference type="EMBL" id="CAJHUB010000760">
    <property type="protein sequence ID" value="CAD7684814.1"/>
    <property type="molecule type" value="Genomic_DNA"/>
</dbReference>
<keyword evidence="3" id="KW-1185">Reference proteome</keyword>
<evidence type="ECO:0000313" key="2">
    <source>
        <dbReference type="EMBL" id="CAD7684814.1"/>
    </source>
</evidence>
<organism evidence="2 3">
    <name type="scientific">Nyctereutes procyonoides</name>
    <name type="common">Raccoon dog</name>
    <name type="synonym">Canis procyonoides</name>
    <dbReference type="NCBI Taxonomy" id="34880"/>
    <lineage>
        <taxon>Eukaryota</taxon>
        <taxon>Metazoa</taxon>
        <taxon>Chordata</taxon>
        <taxon>Craniata</taxon>
        <taxon>Vertebrata</taxon>
        <taxon>Euteleostomi</taxon>
        <taxon>Mammalia</taxon>
        <taxon>Eutheria</taxon>
        <taxon>Laurasiatheria</taxon>
        <taxon>Carnivora</taxon>
        <taxon>Caniformia</taxon>
        <taxon>Canidae</taxon>
        <taxon>Nyctereutes</taxon>
    </lineage>
</organism>
<gene>
    <name evidence="2" type="ORF">NYPRO_LOCUS17607</name>
</gene>
<dbReference type="Proteomes" id="UP000645828">
    <property type="component" value="Unassembled WGS sequence"/>
</dbReference>
<feature type="compositionally biased region" description="Low complexity" evidence="1">
    <location>
        <begin position="30"/>
        <end position="40"/>
    </location>
</feature>
<sequence>MADEGGGGNELFNNPRREESPRSPRLWGLPARPSSAGAPQSPSPRPVPGSAWGCGRGPGASCLCLRLSDHLSEALAQVKTRGRRRGAPLAGNQRVPALRDPPAPCPPRLPLGSTPGARASPGFSELRSAWTEAGASRGQRAGPGSGSAREAAAGPPRPGRAGDWPRCLPSLLPRNARSGRGLAASLTILHQGVKCDRRSPEPVLRTWSLARAYQRHRGSGDNPRRRARLRDPAQDAAGGLPAPGHERQSQAGAFRGAAIRASERRDVAAPGPRENRLSQPFQSAHNKCARHRMHHLPPQIRAPMGRQIAVRGGRAGRPVPRRQPACPPAGGTRV</sequence>
<feature type="region of interest" description="Disordered" evidence="1">
    <location>
        <begin position="295"/>
        <end position="334"/>
    </location>
</feature>
<feature type="region of interest" description="Disordered" evidence="1">
    <location>
        <begin position="1"/>
        <end position="52"/>
    </location>
</feature>
<proteinExistence type="predicted"/>
<feature type="compositionally biased region" description="Low complexity" evidence="1">
    <location>
        <begin position="309"/>
        <end position="324"/>
    </location>
</feature>
<feature type="region of interest" description="Disordered" evidence="1">
    <location>
        <begin position="77"/>
        <end position="168"/>
    </location>
</feature>
<dbReference type="AlphaFoldDB" id="A0A811Z8R7"/>
<reference evidence="2" key="1">
    <citation type="submission" date="2020-12" db="EMBL/GenBank/DDBJ databases">
        <authorList>
            <consortium name="Molecular Ecology Group"/>
        </authorList>
    </citation>
    <scope>NUCLEOTIDE SEQUENCE</scope>
    <source>
        <strain evidence="2">TBG_1078</strain>
    </source>
</reference>
<name>A0A811Z8R7_NYCPR</name>
<comment type="caution">
    <text evidence="2">The sequence shown here is derived from an EMBL/GenBank/DDBJ whole genome shotgun (WGS) entry which is preliminary data.</text>
</comment>
<evidence type="ECO:0000313" key="3">
    <source>
        <dbReference type="Proteomes" id="UP000645828"/>
    </source>
</evidence>
<evidence type="ECO:0000256" key="1">
    <source>
        <dbReference type="SAM" id="MobiDB-lite"/>
    </source>
</evidence>
<feature type="region of interest" description="Disordered" evidence="1">
    <location>
        <begin position="234"/>
        <end position="254"/>
    </location>
</feature>
<protein>
    <submittedName>
        <fullName evidence="2">(raccoon dog) hypothetical protein</fullName>
    </submittedName>
</protein>
<feature type="compositionally biased region" description="Low complexity" evidence="1">
    <location>
        <begin position="140"/>
        <end position="162"/>
    </location>
</feature>